<dbReference type="WBParaSite" id="PDA_v2.g2237.t1">
    <property type="protein sequence ID" value="PDA_v2.g2237.t1"/>
    <property type="gene ID" value="PDA_v2.g2237"/>
</dbReference>
<evidence type="ECO:0000313" key="3">
    <source>
        <dbReference type="WBParaSite" id="PDA_v2.g2237.t1"/>
    </source>
</evidence>
<feature type="signal peptide" evidence="1">
    <location>
        <begin position="1"/>
        <end position="19"/>
    </location>
</feature>
<keyword evidence="1" id="KW-0732">Signal</keyword>
<evidence type="ECO:0000256" key="1">
    <source>
        <dbReference type="SAM" id="SignalP"/>
    </source>
</evidence>
<evidence type="ECO:0000313" key="2">
    <source>
        <dbReference type="Proteomes" id="UP000887578"/>
    </source>
</evidence>
<organism evidence="2 3">
    <name type="scientific">Panagrolaimus davidi</name>
    <dbReference type="NCBI Taxonomy" id="227884"/>
    <lineage>
        <taxon>Eukaryota</taxon>
        <taxon>Metazoa</taxon>
        <taxon>Ecdysozoa</taxon>
        <taxon>Nematoda</taxon>
        <taxon>Chromadorea</taxon>
        <taxon>Rhabditida</taxon>
        <taxon>Tylenchina</taxon>
        <taxon>Panagrolaimomorpha</taxon>
        <taxon>Panagrolaimoidea</taxon>
        <taxon>Panagrolaimidae</taxon>
        <taxon>Panagrolaimus</taxon>
    </lineage>
</organism>
<proteinExistence type="predicted"/>
<sequence length="86" mass="10130">MMWFYTFLLFAILVNSLDGAVERCNYKDKDQQVECINKRLQSEIDNPKEFPGLCSLCIVFVDYFTNFLHNNERTIEEKVACNYACD</sequence>
<keyword evidence="2" id="KW-1185">Reference proteome</keyword>
<reference evidence="3" key="1">
    <citation type="submission" date="2022-11" db="UniProtKB">
        <authorList>
            <consortium name="WormBaseParasite"/>
        </authorList>
    </citation>
    <scope>IDENTIFICATION</scope>
</reference>
<dbReference type="Proteomes" id="UP000887578">
    <property type="component" value="Unplaced"/>
</dbReference>
<dbReference type="AlphaFoldDB" id="A0A914Q0P1"/>
<protein>
    <submittedName>
        <fullName evidence="3">Saposin B-type domain-containing protein</fullName>
    </submittedName>
</protein>
<name>A0A914Q0P1_9BILA</name>
<accession>A0A914Q0P1</accession>
<feature type="chain" id="PRO_5037759919" evidence="1">
    <location>
        <begin position="20"/>
        <end position="86"/>
    </location>
</feature>